<feature type="transmembrane region" description="Helical" evidence="2">
    <location>
        <begin position="40"/>
        <end position="64"/>
    </location>
</feature>
<evidence type="ECO:0000256" key="2">
    <source>
        <dbReference type="SAM" id="Phobius"/>
    </source>
</evidence>
<reference evidence="3 4" key="1">
    <citation type="submission" date="2019-02" db="EMBL/GenBank/DDBJ databases">
        <title>Pedobacter sp. RP-3-11 sp. nov., isolated from Arctic soil.</title>
        <authorList>
            <person name="Dahal R.H."/>
        </authorList>
    </citation>
    <scope>NUCLEOTIDE SEQUENCE [LARGE SCALE GENOMIC DNA]</scope>
    <source>
        <strain evidence="3 4">RP-3-11</strain>
    </source>
</reference>
<feature type="compositionally biased region" description="Basic and acidic residues" evidence="1">
    <location>
        <begin position="11"/>
        <end position="22"/>
    </location>
</feature>
<keyword evidence="2" id="KW-0812">Transmembrane</keyword>
<sequence>MSNISNPKPAKKGDRMDNDHNNFNEPYNHNSKHKFEGWPILWILIAIFLISAIIWYTGTASYLLRWIGN</sequence>
<keyword evidence="2" id="KW-1133">Transmembrane helix</keyword>
<dbReference type="Proteomes" id="UP000291485">
    <property type="component" value="Unassembled WGS sequence"/>
</dbReference>
<gene>
    <name evidence="3" type="ORF">EZ449_03235</name>
</gene>
<dbReference type="AlphaFoldDB" id="A0A4R0P8S2"/>
<dbReference type="EMBL" id="SJSN01000002">
    <property type="protein sequence ID" value="TCD12050.1"/>
    <property type="molecule type" value="Genomic_DNA"/>
</dbReference>
<keyword evidence="2" id="KW-0472">Membrane</keyword>
<feature type="region of interest" description="Disordered" evidence="1">
    <location>
        <begin position="1"/>
        <end position="25"/>
    </location>
</feature>
<accession>A0A4R0P8S2</accession>
<evidence type="ECO:0000313" key="3">
    <source>
        <dbReference type="EMBL" id="TCD12050.1"/>
    </source>
</evidence>
<dbReference type="RefSeq" id="WP_131556530.1">
    <property type="nucleotide sequence ID" value="NZ_SJSN01000002.1"/>
</dbReference>
<organism evidence="3 4">
    <name type="scientific">Pedobacter frigidisoli</name>
    <dbReference type="NCBI Taxonomy" id="2530455"/>
    <lineage>
        <taxon>Bacteria</taxon>
        <taxon>Pseudomonadati</taxon>
        <taxon>Bacteroidota</taxon>
        <taxon>Sphingobacteriia</taxon>
        <taxon>Sphingobacteriales</taxon>
        <taxon>Sphingobacteriaceae</taxon>
        <taxon>Pedobacter</taxon>
    </lineage>
</organism>
<protein>
    <submittedName>
        <fullName evidence="3">Uncharacterized protein</fullName>
    </submittedName>
</protein>
<dbReference type="OrthoDB" id="772914at2"/>
<comment type="caution">
    <text evidence="3">The sequence shown here is derived from an EMBL/GenBank/DDBJ whole genome shotgun (WGS) entry which is preliminary data.</text>
</comment>
<evidence type="ECO:0000256" key="1">
    <source>
        <dbReference type="SAM" id="MobiDB-lite"/>
    </source>
</evidence>
<keyword evidence="4" id="KW-1185">Reference proteome</keyword>
<evidence type="ECO:0000313" key="4">
    <source>
        <dbReference type="Proteomes" id="UP000291485"/>
    </source>
</evidence>
<proteinExistence type="predicted"/>
<name>A0A4R0P8S2_9SPHI</name>